<sequence>MTRPTVGDRLAEIRRESRLTQEQLAERSGVSVEVIRKLEQGSRGTARLDTLHALARALGVPTSALLGDASQAAAQGEPGHRQLSLAEIRRVIAPVRGIDGVPLMVPAGEPPSLDTLRGNLHAADRVYSAGDYAVALRVVPPLLMDMRAAVDLAGDERRAEAYDLLARAQHLAGGLLIQLRSDDLAQTALSEALDTAQRSGDRVVAATVIRTMCWLLMRQGRIREAAELAVVTADEVEPRLSRATPADLAAWGWLLLSAAAARSRDNRPDEAADLISVAAAAAVRIGERVPAEKQLMLVGGFDTAKVQMQRAEAAAVAGDAGRVLKLSALVPPVPTISKSAWRRHRLDLAWAYAELRRYGKATAVLTQLRGTAPTWLRQQRYARDIVESIATGRRRAMTDELTDLVDLMGCAR</sequence>
<dbReference type="GO" id="GO:0003700">
    <property type="term" value="F:DNA-binding transcription factor activity"/>
    <property type="evidence" value="ECO:0007669"/>
    <property type="project" value="TreeGrafter"/>
</dbReference>
<dbReference type="InterPro" id="IPR010982">
    <property type="entry name" value="Lambda_DNA-bd_dom_sf"/>
</dbReference>
<dbReference type="AlphaFoldDB" id="A0A0D0X3Z2"/>
<accession>A0A0D0X3Z2</accession>
<dbReference type="PANTHER" id="PTHR46797:SF1">
    <property type="entry name" value="METHYLPHOSPHONATE SYNTHASE"/>
    <property type="match status" value="1"/>
</dbReference>
<dbReference type="InterPro" id="IPR001387">
    <property type="entry name" value="Cro/C1-type_HTH"/>
</dbReference>
<comment type="caution">
    <text evidence="3">The sequence shown here is derived from an EMBL/GenBank/DDBJ whole genome shotgun (WGS) entry which is preliminary data.</text>
</comment>
<dbReference type="EMBL" id="JXSX01000001">
    <property type="protein sequence ID" value="KIR65816.1"/>
    <property type="molecule type" value="Genomic_DNA"/>
</dbReference>
<dbReference type="SUPFAM" id="SSF47413">
    <property type="entry name" value="lambda repressor-like DNA-binding domains"/>
    <property type="match status" value="1"/>
</dbReference>
<keyword evidence="1" id="KW-0238">DNA-binding</keyword>
<dbReference type="RefSeq" id="WP_043962632.1">
    <property type="nucleotide sequence ID" value="NZ_JBEZEP010000080.1"/>
</dbReference>
<dbReference type="SMART" id="SM00530">
    <property type="entry name" value="HTH_XRE"/>
    <property type="match status" value="1"/>
</dbReference>
<dbReference type="CDD" id="cd00093">
    <property type="entry name" value="HTH_XRE"/>
    <property type="match status" value="1"/>
</dbReference>
<dbReference type="Pfam" id="PF01381">
    <property type="entry name" value="HTH_3"/>
    <property type="match status" value="1"/>
</dbReference>
<dbReference type="GO" id="GO:0005829">
    <property type="term" value="C:cytosol"/>
    <property type="evidence" value="ECO:0007669"/>
    <property type="project" value="TreeGrafter"/>
</dbReference>
<reference evidence="3 4" key="1">
    <citation type="submission" date="2015-01" db="EMBL/GenBank/DDBJ databases">
        <title>Sequencing and annotation of Micromonospora carbonacea strain JXNU-1 genome.</title>
        <authorList>
            <person name="Long Z."/>
            <person name="Huang Y."/>
            <person name="Jiang Y."/>
        </authorList>
    </citation>
    <scope>NUCLEOTIDE SEQUENCE [LARGE SCALE GENOMIC DNA]</scope>
    <source>
        <strain evidence="3 4">JXNU-1</strain>
    </source>
</reference>
<dbReference type="Proteomes" id="UP000032254">
    <property type="component" value="Unassembled WGS sequence"/>
</dbReference>
<dbReference type="Gene3D" id="1.10.260.40">
    <property type="entry name" value="lambda repressor-like DNA-binding domains"/>
    <property type="match status" value="1"/>
</dbReference>
<dbReference type="PANTHER" id="PTHR46797">
    <property type="entry name" value="HTH-TYPE TRANSCRIPTIONAL REGULATOR"/>
    <property type="match status" value="1"/>
</dbReference>
<name>A0A0D0X3Z2_9ACTN</name>
<evidence type="ECO:0000313" key="4">
    <source>
        <dbReference type="Proteomes" id="UP000032254"/>
    </source>
</evidence>
<protein>
    <recommendedName>
        <fullName evidence="2">HTH cro/C1-type domain-containing protein</fullName>
    </recommendedName>
</protein>
<dbReference type="InterPro" id="IPR011990">
    <property type="entry name" value="TPR-like_helical_dom_sf"/>
</dbReference>
<dbReference type="InterPro" id="IPR050807">
    <property type="entry name" value="TransReg_Diox_bact_type"/>
</dbReference>
<organism evidence="3 4">
    <name type="scientific">Micromonospora haikouensis</name>
    <dbReference type="NCBI Taxonomy" id="686309"/>
    <lineage>
        <taxon>Bacteria</taxon>
        <taxon>Bacillati</taxon>
        <taxon>Actinomycetota</taxon>
        <taxon>Actinomycetes</taxon>
        <taxon>Micromonosporales</taxon>
        <taxon>Micromonosporaceae</taxon>
        <taxon>Micromonospora</taxon>
    </lineage>
</organism>
<dbReference type="SUPFAM" id="SSF48452">
    <property type="entry name" value="TPR-like"/>
    <property type="match status" value="1"/>
</dbReference>
<evidence type="ECO:0000256" key="1">
    <source>
        <dbReference type="ARBA" id="ARBA00023125"/>
    </source>
</evidence>
<keyword evidence="4" id="KW-1185">Reference proteome</keyword>
<gene>
    <name evidence="3" type="ORF">TK50_10910</name>
</gene>
<feature type="domain" description="HTH cro/C1-type" evidence="2">
    <location>
        <begin position="10"/>
        <end position="65"/>
    </location>
</feature>
<evidence type="ECO:0000259" key="2">
    <source>
        <dbReference type="PROSITE" id="PS50943"/>
    </source>
</evidence>
<dbReference type="GeneID" id="301304644"/>
<dbReference type="GO" id="GO:0003677">
    <property type="term" value="F:DNA binding"/>
    <property type="evidence" value="ECO:0007669"/>
    <property type="project" value="UniProtKB-KW"/>
</dbReference>
<dbReference type="PATRIC" id="fig|47853.6.peg.2312"/>
<dbReference type="OrthoDB" id="3420984at2"/>
<evidence type="ECO:0000313" key="3">
    <source>
        <dbReference type="EMBL" id="KIR65816.1"/>
    </source>
</evidence>
<dbReference type="PROSITE" id="PS50943">
    <property type="entry name" value="HTH_CROC1"/>
    <property type="match status" value="1"/>
</dbReference>
<proteinExistence type="predicted"/>